<dbReference type="Pfam" id="PF02321">
    <property type="entry name" value="OEP"/>
    <property type="match status" value="2"/>
</dbReference>
<keyword evidence="12" id="KW-1185">Reference proteome</keyword>
<keyword evidence="7 9" id="KW-0564">Palmitate</keyword>
<dbReference type="PATRIC" id="fig|1286631.3.peg.1912"/>
<dbReference type="EMBL" id="AZRA01000049">
    <property type="protein sequence ID" value="KDB52494.1"/>
    <property type="molecule type" value="Genomic_DNA"/>
</dbReference>
<dbReference type="NCBIfam" id="TIGR01845">
    <property type="entry name" value="outer_NodT"/>
    <property type="match status" value="1"/>
</dbReference>
<sequence>MRRRTSLTLTLLAGALVLAGCASPGPSRLLLAPVEPARIGLSVAEAGATELSATEGWWKAFGDARLDALVERAVADHPGVQAATARLARAQAAGRGVDAAGQAQAGLSVDAARQRYTANGMVPAPVAGTVRDTGTIQLGGSWSPDFFGRHRAALAAAVGQELAAEAELAHARQGLATAVVRQYVALARLLGQREVADRAVQLRERTLELVRARVRSGLDTQVELHQAEAAVPDARTQRLMLDEQITLARHALAALTQQPPEALDALAPRLAALQPAPLADGRVSTDLLGRRADIVAARWRVEAAAQNAREARAQFYPDVQISAFVGLSALGLDRVLQLDSRQAGIAPALRLPLFDAGRLRAQLQVRAAEIDAAVAAYNGAVLEAVRESADALASGRAVQAQRQEQARALAGVEQAFDAAQRRYDAGLAGYLTVLSAEQQLLAQRRAAVDLQARVLDTQAQLMQSLGGGHAAPVLPPDAPRATAELDPTRSSTR</sequence>
<evidence type="ECO:0000313" key="12">
    <source>
        <dbReference type="Proteomes" id="UP000026714"/>
    </source>
</evidence>
<dbReference type="AlphaFoldDB" id="A0A059KMS7"/>
<dbReference type="PANTHER" id="PTHR30203:SF20">
    <property type="entry name" value="MULTIDRUG RESISTANCE OUTER MEMBRANE PROTEIN MDTP-RELATED"/>
    <property type="match status" value="1"/>
</dbReference>
<evidence type="ECO:0000256" key="3">
    <source>
        <dbReference type="ARBA" id="ARBA00022452"/>
    </source>
</evidence>
<proteinExistence type="inferred from homology"/>
<keyword evidence="4 9" id="KW-0812">Transmembrane</keyword>
<dbReference type="GO" id="GO:0005886">
    <property type="term" value="C:plasma membrane"/>
    <property type="evidence" value="ECO:0007669"/>
    <property type="project" value="UniProtKB-SubCell"/>
</dbReference>
<keyword evidence="6 9" id="KW-0472">Membrane</keyword>
<feature type="region of interest" description="Disordered" evidence="10">
    <location>
        <begin position="466"/>
        <end position="493"/>
    </location>
</feature>
<evidence type="ECO:0000256" key="2">
    <source>
        <dbReference type="ARBA" id="ARBA00007613"/>
    </source>
</evidence>
<evidence type="ECO:0000313" key="11">
    <source>
        <dbReference type="EMBL" id="KDB52494.1"/>
    </source>
</evidence>
<comment type="similarity">
    <text evidence="2 9">Belongs to the outer membrane factor (OMF) (TC 1.B.17) family.</text>
</comment>
<keyword evidence="5" id="KW-0732">Signal</keyword>
<organism evidence="11 12">
    <name type="scientific">Sphaerotilus natans subsp. natans DSM 6575</name>
    <dbReference type="NCBI Taxonomy" id="1286631"/>
    <lineage>
        <taxon>Bacteria</taxon>
        <taxon>Pseudomonadati</taxon>
        <taxon>Pseudomonadota</taxon>
        <taxon>Betaproteobacteria</taxon>
        <taxon>Burkholderiales</taxon>
        <taxon>Sphaerotilaceae</taxon>
        <taxon>Sphaerotilus</taxon>
    </lineage>
</organism>
<evidence type="ECO:0000256" key="6">
    <source>
        <dbReference type="ARBA" id="ARBA00023136"/>
    </source>
</evidence>
<comment type="caution">
    <text evidence="11">The sequence shown here is derived from an EMBL/GenBank/DDBJ whole genome shotgun (WGS) entry which is preliminary data.</text>
</comment>
<dbReference type="Gene3D" id="1.20.1600.10">
    <property type="entry name" value="Outer membrane efflux proteins (OEP)"/>
    <property type="match status" value="1"/>
</dbReference>
<name>A0A059KMS7_9BURK</name>
<reference evidence="11 12" key="1">
    <citation type="journal article" date="2014" name="FEMS Microbiol. Ecol.">
        <title>Sphaerotilus natans encrusted with nanoball-shaped Fe(III) oxide minerals formed by nitrate-reducing mixotrophic Fe(II) oxidation.</title>
        <authorList>
            <person name="Park S."/>
            <person name="Kim D.H."/>
            <person name="Lee J.H."/>
            <person name="Hur H.G."/>
        </authorList>
    </citation>
    <scope>NUCLEOTIDE SEQUENCE [LARGE SCALE GENOMIC DNA]</scope>
    <source>
        <strain evidence="11 12">DSM 6575</strain>
    </source>
</reference>
<dbReference type="InterPro" id="IPR003423">
    <property type="entry name" value="OMP_efflux"/>
</dbReference>
<dbReference type="SUPFAM" id="SSF56954">
    <property type="entry name" value="Outer membrane efflux proteins (OEP)"/>
    <property type="match status" value="1"/>
</dbReference>
<dbReference type="PROSITE" id="PS51257">
    <property type="entry name" value="PROKAR_LIPOPROTEIN"/>
    <property type="match status" value="1"/>
</dbReference>
<accession>A0A059KMS7</accession>
<dbReference type="STRING" id="34103.SAMN05421778_11664"/>
<dbReference type="eggNOG" id="COG1538">
    <property type="taxonomic scope" value="Bacteria"/>
</dbReference>
<evidence type="ECO:0000256" key="4">
    <source>
        <dbReference type="ARBA" id="ARBA00022692"/>
    </source>
</evidence>
<dbReference type="InterPro" id="IPR010131">
    <property type="entry name" value="MdtP/NodT-like"/>
</dbReference>
<evidence type="ECO:0000256" key="1">
    <source>
        <dbReference type="ARBA" id="ARBA00004370"/>
    </source>
</evidence>
<evidence type="ECO:0000256" key="8">
    <source>
        <dbReference type="ARBA" id="ARBA00023288"/>
    </source>
</evidence>
<gene>
    <name evidence="11" type="ORF">X805_19450</name>
</gene>
<evidence type="ECO:0000256" key="5">
    <source>
        <dbReference type="ARBA" id="ARBA00022729"/>
    </source>
</evidence>
<evidence type="ECO:0000256" key="7">
    <source>
        <dbReference type="ARBA" id="ARBA00023139"/>
    </source>
</evidence>
<evidence type="ECO:0000256" key="10">
    <source>
        <dbReference type="SAM" id="MobiDB-lite"/>
    </source>
</evidence>
<dbReference type="GO" id="GO:0015562">
    <property type="term" value="F:efflux transmembrane transporter activity"/>
    <property type="evidence" value="ECO:0007669"/>
    <property type="project" value="InterPro"/>
</dbReference>
<keyword evidence="8 9" id="KW-0449">Lipoprotein</keyword>
<dbReference type="PANTHER" id="PTHR30203">
    <property type="entry name" value="OUTER MEMBRANE CATION EFFLUX PROTEIN"/>
    <property type="match status" value="1"/>
</dbReference>
<comment type="subcellular location">
    <subcellularLocation>
        <location evidence="9">Cell membrane</location>
        <topology evidence="9">Lipid-anchor</topology>
    </subcellularLocation>
    <subcellularLocation>
        <location evidence="1">Membrane</location>
    </subcellularLocation>
</comment>
<keyword evidence="3 9" id="KW-1134">Transmembrane beta strand</keyword>
<evidence type="ECO:0000256" key="9">
    <source>
        <dbReference type="RuleBase" id="RU362097"/>
    </source>
</evidence>
<dbReference type="Gene3D" id="2.20.200.10">
    <property type="entry name" value="Outer membrane efflux proteins (OEP)"/>
    <property type="match status" value="1"/>
</dbReference>
<dbReference type="RefSeq" id="WP_037481139.1">
    <property type="nucleotide sequence ID" value="NZ_AZRA01000049.1"/>
</dbReference>
<dbReference type="Proteomes" id="UP000026714">
    <property type="component" value="Unassembled WGS sequence"/>
</dbReference>
<protein>
    <recommendedName>
        <fullName evidence="13">Efflux transporter outer membrane subunit</fullName>
    </recommendedName>
</protein>
<evidence type="ECO:0008006" key="13">
    <source>
        <dbReference type="Google" id="ProtNLM"/>
    </source>
</evidence>